<dbReference type="InParanoid" id="C1FJJ0"/>
<evidence type="ECO:0000256" key="7">
    <source>
        <dbReference type="SAM" id="MobiDB-lite"/>
    </source>
</evidence>
<dbReference type="SUPFAM" id="SSF51197">
    <property type="entry name" value="Clavaminate synthase-like"/>
    <property type="match status" value="1"/>
</dbReference>
<feature type="domain" description="Fe2OG dioxygenase" evidence="8">
    <location>
        <begin position="412"/>
        <end position="523"/>
    </location>
</feature>
<dbReference type="Proteomes" id="UP000002009">
    <property type="component" value="Chromosome 12"/>
</dbReference>
<feature type="compositionally biased region" description="Pro residues" evidence="7">
    <location>
        <begin position="231"/>
        <end position="242"/>
    </location>
</feature>
<dbReference type="RefSeq" id="XP_002509097.1">
    <property type="nucleotide sequence ID" value="XM_002509051.1"/>
</dbReference>
<keyword evidence="10" id="KW-1185">Reference proteome</keyword>
<evidence type="ECO:0000313" key="10">
    <source>
        <dbReference type="Proteomes" id="UP000002009"/>
    </source>
</evidence>
<dbReference type="KEGG" id="mis:MICPUN_62970"/>
<feature type="region of interest" description="Disordered" evidence="7">
    <location>
        <begin position="222"/>
        <end position="258"/>
    </location>
</feature>
<dbReference type="InterPro" id="IPR051559">
    <property type="entry name" value="HIF_prolyl_hydroxylases"/>
</dbReference>
<proteinExistence type="predicted"/>
<feature type="compositionally biased region" description="Low complexity" evidence="7">
    <location>
        <begin position="243"/>
        <end position="257"/>
    </location>
</feature>
<dbReference type="AlphaFoldDB" id="C1FJJ0"/>
<name>C1FJJ0_MICCC</name>
<sequence length="523" mass="54988">MSRGCEWRWGPSDSATLRRSTCRSRALRHHGGRRTLRVTHGQSSIWHLGIWHLASRAFPHPFFPARKSLSNAVMSLARATTAEIWSPRPPATVRRPSSRRIARAPVPRAAAEERAASVVPTLEDATRDAVPLAEAIGPSGPPGAAVFALLVNGGTRVHYVGVAKDASRALAAAASATVAADAMGDVAVAWANLPKSSRKPALQAAWRSWLGGVGYAPEGNAMAARAAAEPPTSPSPSSPSPSSPSRSSPSRSSPSSPDEAAVEIAYAAVSKEAVASLCDDGFVVLDDVLPADVLAACLDAANALKRSRKTVNVGQEGRDDSIAVLAGDALPAEGTALAGLSPCARTLLAVPAALRRRHVEMAADEDGSLGDEDGRYVGTGRRWRGANQGANPPGESSGRAEETMRRLATATAPDKLMLANYPGDGARYVAHLDNDPGDPRHSEGEPGLRASDRAVTAILYLNPDWEESHGGCLRVHLEGTGAKTTVDVAPSAGRMVLFDCRRIVHEVLPSHASRWAMTAWIND</sequence>
<organism evidence="9 10">
    <name type="scientific">Micromonas commoda (strain RCC299 / NOUM17 / CCMP2709)</name>
    <name type="common">Picoplanktonic green alga</name>
    <dbReference type="NCBI Taxonomy" id="296587"/>
    <lineage>
        <taxon>Eukaryota</taxon>
        <taxon>Viridiplantae</taxon>
        <taxon>Chlorophyta</taxon>
        <taxon>Mamiellophyceae</taxon>
        <taxon>Mamiellales</taxon>
        <taxon>Mamiellaceae</taxon>
        <taxon>Micromonas</taxon>
    </lineage>
</organism>
<dbReference type="PANTHER" id="PTHR12907">
    <property type="entry name" value="EGL NINE HOMOLOG-RELATED"/>
    <property type="match status" value="1"/>
</dbReference>
<feature type="region of interest" description="Disordered" evidence="7">
    <location>
        <begin position="87"/>
        <end position="107"/>
    </location>
</feature>
<dbReference type="SMART" id="SM00702">
    <property type="entry name" value="P4Hc"/>
    <property type="match status" value="1"/>
</dbReference>
<keyword evidence="2" id="KW-0479">Metal-binding</keyword>
<evidence type="ECO:0000313" key="9">
    <source>
        <dbReference type="EMBL" id="ACO70355.1"/>
    </source>
</evidence>
<evidence type="ECO:0000256" key="2">
    <source>
        <dbReference type="ARBA" id="ARBA00022723"/>
    </source>
</evidence>
<comment type="cofactor">
    <cofactor evidence="1">
        <name>L-ascorbate</name>
        <dbReference type="ChEBI" id="CHEBI:38290"/>
    </cofactor>
</comment>
<dbReference type="EMBL" id="CP001577">
    <property type="protein sequence ID" value="ACO70355.1"/>
    <property type="molecule type" value="Genomic_DNA"/>
</dbReference>
<gene>
    <name evidence="9" type="ORF">MICPUN_62970</name>
</gene>
<dbReference type="GeneID" id="8248235"/>
<reference evidence="9 10" key="1">
    <citation type="journal article" date="2009" name="Science">
        <title>Green evolution and dynamic adaptations revealed by genomes of the marine picoeukaryotes Micromonas.</title>
        <authorList>
            <person name="Worden A.Z."/>
            <person name="Lee J.H."/>
            <person name="Mock T."/>
            <person name="Rouze P."/>
            <person name="Simmons M.P."/>
            <person name="Aerts A.L."/>
            <person name="Allen A.E."/>
            <person name="Cuvelier M.L."/>
            <person name="Derelle E."/>
            <person name="Everett M.V."/>
            <person name="Foulon E."/>
            <person name="Grimwood J."/>
            <person name="Gundlach H."/>
            <person name="Henrissat B."/>
            <person name="Napoli C."/>
            <person name="McDonald S.M."/>
            <person name="Parker M.S."/>
            <person name="Rombauts S."/>
            <person name="Salamov A."/>
            <person name="Von Dassow P."/>
            <person name="Badger J.H."/>
            <person name="Coutinho P.M."/>
            <person name="Demir E."/>
            <person name="Dubchak I."/>
            <person name="Gentemann C."/>
            <person name="Eikrem W."/>
            <person name="Gready J.E."/>
            <person name="John U."/>
            <person name="Lanier W."/>
            <person name="Lindquist E.A."/>
            <person name="Lucas S."/>
            <person name="Mayer K.F."/>
            <person name="Moreau H."/>
            <person name="Not F."/>
            <person name="Otillar R."/>
            <person name="Panaud O."/>
            <person name="Pangilinan J."/>
            <person name="Paulsen I."/>
            <person name="Piegu B."/>
            <person name="Poliakov A."/>
            <person name="Robbens S."/>
            <person name="Schmutz J."/>
            <person name="Toulza E."/>
            <person name="Wyss T."/>
            <person name="Zelensky A."/>
            <person name="Zhou K."/>
            <person name="Armbrust E.V."/>
            <person name="Bhattacharya D."/>
            <person name="Goodenough U.W."/>
            <person name="Van de Peer Y."/>
            <person name="Grigoriev I.V."/>
        </authorList>
    </citation>
    <scope>NUCLEOTIDE SEQUENCE [LARGE SCALE GENOMIC DNA]</scope>
    <source>
        <strain evidence="10">RCC299 / NOUM17</strain>
    </source>
</reference>
<evidence type="ECO:0000256" key="5">
    <source>
        <dbReference type="ARBA" id="ARBA00023002"/>
    </source>
</evidence>
<keyword evidence="5" id="KW-0560">Oxidoreductase</keyword>
<dbReference type="Pfam" id="PF13640">
    <property type="entry name" value="2OG-FeII_Oxy_3"/>
    <property type="match status" value="1"/>
</dbReference>
<dbReference type="eggNOG" id="KOG3710">
    <property type="taxonomic scope" value="Eukaryota"/>
</dbReference>
<dbReference type="InterPro" id="IPR006620">
    <property type="entry name" value="Pro_4_hyd_alph"/>
</dbReference>
<protein>
    <recommendedName>
        <fullName evidence="8">Fe2OG dioxygenase domain-containing protein</fullName>
    </recommendedName>
</protein>
<evidence type="ECO:0000256" key="1">
    <source>
        <dbReference type="ARBA" id="ARBA00001961"/>
    </source>
</evidence>
<dbReference type="PANTHER" id="PTHR12907:SF26">
    <property type="entry name" value="HIF PROLYL HYDROXYLASE, ISOFORM C"/>
    <property type="match status" value="1"/>
</dbReference>
<keyword evidence="4" id="KW-0223">Dioxygenase</keyword>
<dbReference type="GO" id="GO:0071456">
    <property type="term" value="P:cellular response to hypoxia"/>
    <property type="evidence" value="ECO:0007669"/>
    <property type="project" value="TreeGrafter"/>
</dbReference>
<dbReference type="OMA" id="MTAWIND"/>
<dbReference type="Gene3D" id="2.60.120.620">
    <property type="entry name" value="q2cbj1_9rhob like domain"/>
    <property type="match status" value="1"/>
</dbReference>
<feature type="region of interest" description="Disordered" evidence="7">
    <location>
        <begin position="380"/>
        <end position="403"/>
    </location>
</feature>
<keyword evidence="3" id="KW-0847">Vitamin C</keyword>
<dbReference type="InterPro" id="IPR044862">
    <property type="entry name" value="Pro_4_hyd_alph_FE2OG_OXY"/>
</dbReference>
<dbReference type="OrthoDB" id="441695at2759"/>
<dbReference type="InterPro" id="IPR005123">
    <property type="entry name" value="Oxoglu/Fe-dep_dioxygenase_dom"/>
</dbReference>
<dbReference type="GO" id="GO:0008198">
    <property type="term" value="F:ferrous iron binding"/>
    <property type="evidence" value="ECO:0007669"/>
    <property type="project" value="TreeGrafter"/>
</dbReference>
<dbReference type="GO" id="GO:0031543">
    <property type="term" value="F:peptidyl-proline dioxygenase activity"/>
    <property type="evidence" value="ECO:0007669"/>
    <property type="project" value="TreeGrafter"/>
</dbReference>
<keyword evidence="6" id="KW-0408">Iron</keyword>
<accession>C1FJJ0</accession>
<dbReference type="PROSITE" id="PS51471">
    <property type="entry name" value="FE2OG_OXY"/>
    <property type="match status" value="1"/>
</dbReference>
<evidence type="ECO:0000259" key="8">
    <source>
        <dbReference type="PROSITE" id="PS51471"/>
    </source>
</evidence>
<dbReference type="GO" id="GO:0031418">
    <property type="term" value="F:L-ascorbic acid binding"/>
    <property type="evidence" value="ECO:0007669"/>
    <property type="project" value="UniProtKB-KW"/>
</dbReference>
<evidence type="ECO:0000256" key="4">
    <source>
        <dbReference type="ARBA" id="ARBA00022964"/>
    </source>
</evidence>
<evidence type="ECO:0000256" key="3">
    <source>
        <dbReference type="ARBA" id="ARBA00022896"/>
    </source>
</evidence>
<evidence type="ECO:0000256" key="6">
    <source>
        <dbReference type="ARBA" id="ARBA00023004"/>
    </source>
</evidence>